<comment type="caution">
    <text evidence="1">The sequence shown here is derived from an EMBL/GenBank/DDBJ whole genome shotgun (WGS) entry which is preliminary data.</text>
</comment>
<dbReference type="SUPFAM" id="SSF50630">
    <property type="entry name" value="Acid proteases"/>
    <property type="match status" value="1"/>
</dbReference>
<evidence type="ECO:0000313" key="1">
    <source>
        <dbReference type="EMBL" id="CAI3539287.1"/>
    </source>
</evidence>
<dbReference type="Pfam" id="PF13975">
    <property type="entry name" value="gag-asp_proteas"/>
    <property type="match status" value="1"/>
</dbReference>
<name>A0AAD2DCU9_9CLOT</name>
<dbReference type="InterPro" id="IPR021109">
    <property type="entry name" value="Peptidase_aspartic_dom_sf"/>
</dbReference>
<dbReference type="AlphaFoldDB" id="A0AAD2DCU9"/>
<dbReference type="RefSeq" id="WP_125150028.1">
    <property type="nucleotide sequence ID" value="NZ_CAKJVF010000029.1"/>
</dbReference>
<protein>
    <submittedName>
        <fullName evidence="1">Aspartyl protease</fullName>
    </submittedName>
</protein>
<gene>
    <name evidence="1" type="ORF">CNEO2_100062</name>
</gene>
<dbReference type="EMBL" id="CAMTCP010000011">
    <property type="protein sequence ID" value="CAI3539287.1"/>
    <property type="molecule type" value="Genomic_DNA"/>
</dbReference>
<evidence type="ECO:0000313" key="2">
    <source>
        <dbReference type="Proteomes" id="UP001189143"/>
    </source>
</evidence>
<keyword evidence="1" id="KW-0645">Protease</keyword>
<keyword evidence="1" id="KW-0378">Hydrolase</keyword>
<organism evidence="1 2">
    <name type="scientific">Clostridium neonatale</name>
    <dbReference type="NCBI Taxonomy" id="137838"/>
    <lineage>
        <taxon>Bacteria</taxon>
        <taxon>Bacillati</taxon>
        <taxon>Bacillota</taxon>
        <taxon>Clostridia</taxon>
        <taxon>Eubacteriales</taxon>
        <taxon>Clostridiaceae</taxon>
        <taxon>Clostridium</taxon>
    </lineage>
</organism>
<dbReference type="Proteomes" id="UP001189143">
    <property type="component" value="Unassembled WGS sequence"/>
</dbReference>
<dbReference type="GO" id="GO:0006508">
    <property type="term" value="P:proteolysis"/>
    <property type="evidence" value="ECO:0007669"/>
    <property type="project" value="UniProtKB-KW"/>
</dbReference>
<reference evidence="1" key="1">
    <citation type="submission" date="2022-10" db="EMBL/GenBank/DDBJ databases">
        <authorList>
            <person name="Aires J."/>
            <person name="Mesa V."/>
        </authorList>
    </citation>
    <scope>NUCLEOTIDE SEQUENCE</scope>
    <source>
        <strain evidence="1">Clostridium neonatale JD116</strain>
    </source>
</reference>
<sequence length="123" mass="13748">MIKLHYSNQLLFCKLDCKLNNEDLHLNNVLIDTGSATTLINADYINFDGTETVQEAYGIGGSEKILNKQFSNLEINGFNLNNISLSVGDMDYGLNIDMLLGLDLLTSLNVIINLNTMQLEFKE</sequence>
<dbReference type="Gene3D" id="2.40.70.10">
    <property type="entry name" value="Acid Proteases"/>
    <property type="match status" value="1"/>
</dbReference>
<accession>A0AAD2DCU9</accession>
<proteinExistence type="predicted"/>
<dbReference type="GO" id="GO:0008233">
    <property type="term" value="F:peptidase activity"/>
    <property type="evidence" value="ECO:0007669"/>
    <property type="project" value="UniProtKB-KW"/>
</dbReference>